<keyword evidence="4" id="KW-0175">Coiled coil</keyword>
<dbReference type="GeneID" id="118478061"/>
<reference evidence="8" key="1">
    <citation type="submission" date="2025-08" db="UniProtKB">
        <authorList>
            <consortium name="RefSeq"/>
        </authorList>
    </citation>
    <scope>IDENTIFICATION</scope>
</reference>
<keyword evidence="1 3" id="KW-0479">Metal-binding</keyword>
<feature type="region of interest" description="Disordered" evidence="5">
    <location>
        <begin position="213"/>
        <end position="248"/>
    </location>
</feature>
<organism evidence="7 8">
    <name type="scientific">Aplysia californica</name>
    <name type="common">California sea hare</name>
    <dbReference type="NCBI Taxonomy" id="6500"/>
    <lineage>
        <taxon>Eukaryota</taxon>
        <taxon>Metazoa</taxon>
        <taxon>Spiralia</taxon>
        <taxon>Lophotrochozoa</taxon>
        <taxon>Mollusca</taxon>
        <taxon>Gastropoda</taxon>
        <taxon>Heterobranchia</taxon>
        <taxon>Euthyneura</taxon>
        <taxon>Tectipleura</taxon>
        <taxon>Aplysiida</taxon>
        <taxon>Aplysioidea</taxon>
        <taxon>Aplysiidae</taxon>
        <taxon>Aplysia</taxon>
    </lineage>
</organism>
<accession>A0ABM1VWV0</accession>
<feature type="compositionally biased region" description="Low complexity" evidence="5">
    <location>
        <begin position="1"/>
        <end position="16"/>
    </location>
</feature>
<evidence type="ECO:0000256" key="3">
    <source>
        <dbReference type="PROSITE-ProRule" id="PRU00175"/>
    </source>
</evidence>
<name>A0ABM1VWV0_APLCA</name>
<dbReference type="InterPro" id="IPR001841">
    <property type="entry name" value="Znf_RING"/>
</dbReference>
<protein>
    <submittedName>
        <fullName evidence="8">E3 ubiquitin-protein ligase BRE1-like</fullName>
    </submittedName>
</protein>
<dbReference type="PROSITE" id="PS50089">
    <property type="entry name" value="ZF_RING_2"/>
    <property type="match status" value="1"/>
</dbReference>
<evidence type="ECO:0000313" key="8">
    <source>
        <dbReference type="RefSeq" id="XP_035826892.1"/>
    </source>
</evidence>
<dbReference type="Pfam" id="PF13920">
    <property type="entry name" value="zf-C3HC4_3"/>
    <property type="match status" value="1"/>
</dbReference>
<keyword evidence="2" id="KW-0862">Zinc</keyword>
<feature type="coiled-coil region" evidence="4">
    <location>
        <begin position="112"/>
        <end position="171"/>
    </location>
</feature>
<dbReference type="Proteomes" id="UP000694888">
    <property type="component" value="Unplaced"/>
</dbReference>
<feature type="domain" description="RING-type" evidence="6">
    <location>
        <begin position="258"/>
        <end position="294"/>
    </location>
</feature>
<sequence>METAATSSTSSSLPSIPSTPSPPSAGPRPYLDLESISAARARGYSTEQISDAIITFFYLTCGQFPDSPLLLGLLKAGTDNHKTLCDKTQENLDIRSENQVIKSEVEVIKSEVKAKDTEIQAKDTEIQAKERELQRQRFERHWRELAMKTELEQALEEKDQLIVEKNHVIEENRQVIEEKDHVIEEKDHVIEEKDQALHTKDLQLSMLRQELQEMRERQRPQSAPLDRSDFDSEDRSEEPDVRENQNSSRNEDVNLVTCQMCLDAPMQVLLRPCNHLCCCALCVSKLDGRCPICRRFTTDMEKVYVS</sequence>
<evidence type="ECO:0000256" key="1">
    <source>
        <dbReference type="ARBA" id="ARBA00022771"/>
    </source>
</evidence>
<evidence type="ECO:0000256" key="2">
    <source>
        <dbReference type="ARBA" id="ARBA00022833"/>
    </source>
</evidence>
<evidence type="ECO:0000256" key="4">
    <source>
        <dbReference type="SAM" id="Coils"/>
    </source>
</evidence>
<dbReference type="InterPro" id="IPR050784">
    <property type="entry name" value="IAP"/>
</dbReference>
<evidence type="ECO:0000256" key="5">
    <source>
        <dbReference type="SAM" id="MobiDB-lite"/>
    </source>
</evidence>
<feature type="region of interest" description="Disordered" evidence="5">
    <location>
        <begin position="1"/>
        <end position="30"/>
    </location>
</feature>
<dbReference type="Gene3D" id="3.30.40.10">
    <property type="entry name" value="Zinc/RING finger domain, C3HC4 (zinc finger)"/>
    <property type="match status" value="1"/>
</dbReference>
<dbReference type="RefSeq" id="XP_035826892.1">
    <property type="nucleotide sequence ID" value="XM_035970999.1"/>
</dbReference>
<dbReference type="SUPFAM" id="SSF57850">
    <property type="entry name" value="RING/U-box"/>
    <property type="match status" value="1"/>
</dbReference>
<gene>
    <name evidence="8" type="primary">LOC118478061</name>
</gene>
<keyword evidence="7" id="KW-1185">Reference proteome</keyword>
<feature type="compositionally biased region" description="Pro residues" evidence="5">
    <location>
        <begin position="17"/>
        <end position="26"/>
    </location>
</feature>
<keyword evidence="1 3" id="KW-0863">Zinc-finger</keyword>
<evidence type="ECO:0000259" key="6">
    <source>
        <dbReference type="PROSITE" id="PS50089"/>
    </source>
</evidence>
<proteinExistence type="predicted"/>
<dbReference type="InterPro" id="IPR013083">
    <property type="entry name" value="Znf_RING/FYVE/PHD"/>
</dbReference>
<evidence type="ECO:0000313" key="7">
    <source>
        <dbReference type="Proteomes" id="UP000694888"/>
    </source>
</evidence>
<dbReference type="PANTHER" id="PTHR10044">
    <property type="entry name" value="INHIBITOR OF APOPTOSIS"/>
    <property type="match status" value="1"/>
</dbReference>